<feature type="domain" description="Chitin-binding type-3" evidence="5">
    <location>
        <begin position="373"/>
        <end position="424"/>
    </location>
</feature>
<dbReference type="EMBL" id="NIOF01000018">
    <property type="protein sequence ID" value="OWQ84095.1"/>
    <property type="molecule type" value="Genomic_DNA"/>
</dbReference>
<reference evidence="6 7" key="1">
    <citation type="journal article" date="2008" name="Int. J. Syst. Evol. Microbiol.">
        <title>Description of Roseateles aquatilis sp. nov. and Roseateles terrae sp. nov., in the class Betaproteobacteria, and emended description of the genus Roseateles.</title>
        <authorList>
            <person name="Gomila M."/>
            <person name="Bowien B."/>
            <person name="Falsen E."/>
            <person name="Moore E.R."/>
            <person name="Lalucat J."/>
        </authorList>
    </citation>
    <scope>NUCLEOTIDE SEQUENCE [LARGE SCALE GENOMIC DNA]</scope>
    <source>
        <strain evidence="6 7">CCUG 48205</strain>
    </source>
</reference>
<dbReference type="GO" id="GO:0008061">
    <property type="term" value="F:chitin binding"/>
    <property type="evidence" value="ECO:0007669"/>
    <property type="project" value="UniProtKB-KW"/>
</dbReference>
<keyword evidence="2" id="KW-0147">Chitin-binding</keyword>
<evidence type="ECO:0000256" key="1">
    <source>
        <dbReference type="ARBA" id="ARBA00022525"/>
    </source>
</evidence>
<dbReference type="GO" id="GO:0005975">
    <property type="term" value="P:carbohydrate metabolic process"/>
    <property type="evidence" value="ECO:0007669"/>
    <property type="project" value="InterPro"/>
</dbReference>
<evidence type="ECO:0000256" key="4">
    <source>
        <dbReference type="ARBA" id="ARBA00022801"/>
    </source>
</evidence>
<evidence type="ECO:0000256" key="2">
    <source>
        <dbReference type="ARBA" id="ARBA00022669"/>
    </source>
</evidence>
<dbReference type="GO" id="GO:0005576">
    <property type="term" value="C:extracellular region"/>
    <property type="evidence" value="ECO:0007669"/>
    <property type="project" value="InterPro"/>
</dbReference>
<dbReference type="PANTHER" id="PTHR34823:SF1">
    <property type="entry name" value="CHITIN-BINDING TYPE-4 DOMAIN-CONTAINING PROTEIN"/>
    <property type="match status" value="1"/>
</dbReference>
<dbReference type="CDD" id="cd21177">
    <property type="entry name" value="LPMO_AA10"/>
    <property type="match status" value="1"/>
</dbReference>
<organism evidence="6 7">
    <name type="scientific">Roseateles aquatilis</name>
    <dbReference type="NCBI Taxonomy" id="431061"/>
    <lineage>
        <taxon>Bacteria</taxon>
        <taxon>Pseudomonadati</taxon>
        <taxon>Pseudomonadota</taxon>
        <taxon>Betaproteobacteria</taxon>
        <taxon>Burkholderiales</taxon>
        <taxon>Sphaerotilaceae</taxon>
        <taxon>Roseateles</taxon>
    </lineage>
</organism>
<evidence type="ECO:0000259" key="5">
    <source>
        <dbReference type="SMART" id="SM00495"/>
    </source>
</evidence>
<dbReference type="GO" id="GO:0004553">
    <property type="term" value="F:hydrolase activity, hydrolyzing O-glycosyl compounds"/>
    <property type="evidence" value="ECO:0007669"/>
    <property type="project" value="InterPro"/>
</dbReference>
<dbReference type="PANTHER" id="PTHR34823">
    <property type="entry name" value="GLCNAC-BINDING PROTEIN A"/>
    <property type="match status" value="1"/>
</dbReference>
<protein>
    <recommendedName>
        <fullName evidence="5">Chitin-binding type-3 domain-containing protein</fullName>
    </recommendedName>
</protein>
<name>A0A246IV36_9BURK</name>
<dbReference type="InterPro" id="IPR036573">
    <property type="entry name" value="CBM_sf_5/12"/>
</dbReference>
<dbReference type="InterPro" id="IPR041029">
    <property type="entry name" value="GbpA_2"/>
</dbReference>
<dbReference type="Gene3D" id="2.10.10.20">
    <property type="entry name" value="Carbohydrate-binding module superfamily 5/12"/>
    <property type="match status" value="1"/>
</dbReference>
<dbReference type="Gene3D" id="2.70.50.50">
    <property type="entry name" value="chitin-binding protein cbp21"/>
    <property type="match status" value="1"/>
</dbReference>
<dbReference type="Pfam" id="PF02839">
    <property type="entry name" value="CBM_5_12"/>
    <property type="match status" value="1"/>
</dbReference>
<accession>A0A246IV36</accession>
<evidence type="ECO:0000256" key="3">
    <source>
        <dbReference type="ARBA" id="ARBA00022729"/>
    </source>
</evidence>
<evidence type="ECO:0000313" key="7">
    <source>
        <dbReference type="Proteomes" id="UP000197468"/>
    </source>
</evidence>
<dbReference type="CDD" id="cd12214">
    <property type="entry name" value="ChiA1_BD"/>
    <property type="match status" value="1"/>
</dbReference>
<dbReference type="Gene3D" id="3.30.70.2150">
    <property type="match status" value="1"/>
</dbReference>
<gene>
    <name evidence="6" type="ORF">CDN99_24735</name>
</gene>
<dbReference type="SMART" id="SM00495">
    <property type="entry name" value="ChtBD3"/>
    <property type="match status" value="1"/>
</dbReference>
<dbReference type="InterPro" id="IPR003610">
    <property type="entry name" value="CBM5/12"/>
</dbReference>
<dbReference type="InterPro" id="IPR014756">
    <property type="entry name" value="Ig_E-set"/>
</dbReference>
<comment type="caution">
    <text evidence="6">The sequence shown here is derived from an EMBL/GenBank/DDBJ whole genome shotgun (WGS) entry which is preliminary data.</text>
</comment>
<dbReference type="GO" id="GO:0030246">
    <property type="term" value="F:carbohydrate binding"/>
    <property type="evidence" value="ECO:0007669"/>
    <property type="project" value="InterPro"/>
</dbReference>
<dbReference type="SUPFAM" id="SSF51055">
    <property type="entry name" value="Carbohydrate binding domain"/>
    <property type="match status" value="1"/>
</dbReference>
<dbReference type="Pfam" id="PF03067">
    <property type="entry name" value="LPMO_10"/>
    <property type="match status" value="1"/>
</dbReference>
<dbReference type="InterPro" id="IPR004302">
    <property type="entry name" value="Cellulose/chitin-bd_N"/>
</dbReference>
<keyword evidence="7" id="KW-1185">Reference proteome</keyword>
<keyword evidence="3" id="KW-0732">Signal</keyword>
<keyword evidence="4" id="KW-0378">Hydrolase</keyword>
<dbReference type="Pfam" id="PF18416">
    <property type="entry name" value="GbpA_2"/>
    <property type="match status" value="1"/>
</dbReference>
<proteinExistence type="predicted"/>
<sequence length="424" mass="45045">MLEIFGYCTASCFGLLQVLWWSCFGVVSGHTSGVHSLPYQKETSMHDRARLTGALALTALSAAFAPAAHAHGAPEFPISRQYNCFKNPSLPACQAAIAYGGEQAIYDWNGVNQAAANGNHPAVVPDLKICAGGQEKFKGFDLARADWPVTAYSPGADGKYEYRYNATAPHRSLNWTFFLTRDGWNPTTSPLRWSDLEQVQQLGPDQIVTTNKTYTMKLSLPKRTGKHVLFSAWQRADSTEAFYACSDVDFGGGGTTPPGTPTGLKQIGQVSAAQDLPTGSQVKLRVFNGAGADLESIVVTLSAAAPKAGWLGQIATKVNQTSAYVKVGALQGGNVVVPSGVTVMDVYLQNANSGASYALDVILPSTPPTTPGAPAWAEGTTYTTGQVVTYQGRQYRCLQNHTAWVGAGWTPTGAGSAGILWQAL</sequence>
<dbReference type="AlphaFoldDB" id="A0A246IV36"/>
<dbReference type="SUPFAM" id="SSF81296">
    <property type="entry name" value="E set domains"/>
    <property type="match status" value="1"/>
</dbReference>
<dbReference type="Proteomes" id="UP000197468">
    <property type="component" value="Unassembled WGS sequence"/>
</dbReference>
<keyword evidence="1" id="KW-0964">Secreted</keyword>
<evidence type="ECO:0000313" key="6">
    <source>
        <dbReference type="EMBL" id="OWQ84095.1"/>
    </source>
</evidence>
<dbReference type="InterPro" id="IPR051024">
    <property type="entry name" value="GlcNAc_Chitin_IntDeg"/>
</dbReference>